<keyword evidence="2" id="KW-1185">Reference proteome</keyword>
<dbReference type="PANTHER" id="PTHR12125">
    <property type="entry name" value="F-BOX ONLY PROTEIN 6-LIKE PROTEIN"/>
    <property type="match status" value="1"/>
</dbReference>
<dbReference type="Proteomes" id="UP001279410">
    <property type="component" value="Unassembled WGS sequence"/>
</dbReference>
<evidence type="ECO:0000313" key="1">
    <source>
        <dbReference type="EMBL" id="GLD47228.1"/>
    </source>
</evidence>
<organism evidence="1 2">
    <name type="scientific">Lates japonicus</name>
    <name type="common">Japanese lates</name>
    <dbReference type="NCBI Taxonomy" id="270547"/>
    <lineage>
        <taxon>Eukaryota</taxon>
        <taxon>Metazoa</taxon>
        <taxon>Chordata</taxon>
        <taxon>Craniata</taxon>
        <taxon>Vertebrata</taxon>
        <taxon>Euteleostomi</taxon>
        <taxon>Actinopterygii</taxon>
        <taxon>Neopterygii</taxon>
        <taxon>Teleostei</taxon>
        <taxon>Neoteleostei</taxon>
        <taxon>Acanthomorphata</taxon>
        <taxon>Carangaria</taxon>
        <taxon>Carangaria incertae sedis</taxon>
        <taxon>Centropomidae</taxon>
        <taxon>Lates</taxon>
    </lineage>
</organism>
<dbReference type="SUPFAM" id="SSF49785">
    <property type="entry name" value="Galactose-binding domain-like"/>
    <property type="match status" value="1"/>
</dbReference>
<dbReference type="AlphaFoldDB" id="A0AAD3M4H2"/>
<name>A0AAD3M4H2_LATJO</name>
<accession>A0AAD3M4H2</accession>
<sequence length="96" mass="10802">MSAAEWKKRCEDEWSLQGAPMPNSLDWKSIYEAKPLGKNLLKNPSPHGVHVFSKYGPAVRYVHFLPTEELVPDGFYSTVFTGSSVIVKPVKSQLPR</sequence>
<proteinExistence type="predicted"/>
<dbReference type="GO" id="GO:0005737">
    <property type="term" value="C:cytoplasm"/>
    <property type="evidence" value="ECO:0007669"/>
    <property type="project" value="TreeGrafter"/>
</dbReference>
<comment type="caution">
    <text evidence="1">The sequence shown here is derived from an EMBL/GenBank/DDBJ whole genome shotgun (WGS) entry which is preliminary data.</text>
</comment>
<dbReference type="GO" id="GO:0006516">
    <property type="term" value="P:glycoprotein catabolic process"/>
    <property type="evidence" value="ECO:0007669"/>
    <property type="project" value="TreeGrafter"/>
</dbReference>
<dbReference type="EMBL" id="BRZM01000003">
    <property type="protein sequence ID" value="GLD47228.1"/>
    <property type="molecule type" value="Genomic_DNA"/>
</dbReference>
<dbReference type="InterPro" id="IPR008979">
    <property type="entry name" value="Galactose-bd-like_sf"/>
</dbReference>
<gene>
    <name evidence="1" type="ORF">AKAME5_000144300</name>
</gene>
<dbReference type="PANTHER" id="PTHR12125:SF1">
    <property type="entry name" value="F-BOX ONLY PROTEIN 50"/>
    <property type="match status" value="1"/>
</dbReference>
<dbReference type="GO" id="GO:0019005">
    <property type="term" value="C:SCF ubiquitin ligase complex"/>
    <property type="evidence" value="ECO:0007669"/>
    <property type="project" value="TreeGrafter"/>
</dbReference>
<dbReference type="GO" id="GO:0061630">
    <property type="term" value="F:ubiquitin protein ligase activity"/>
    <property type="evidence" value="ECO:0007669"/>
    <property type="project" value="TreeGrafter"/>
</dbReference>
<protein>
    <submittedName>
        <fullName evidence="1">F-box only protein 50</fullName>
    </submittedName>
</protein>
<dbReference type="InterPro" id="IPR039752">
    <property type="entry name" value="F-box_only"/>
</dbReference>
<dbReference type="GO" id="GO:0036503">
    <property type="term" value="P:ERAD pathway"/>
    <property type="evidence" value="ECO:0007669"/>
    <property type="project" value="TreeGrafter"/>
</dbReference>
<evidence type="ECO:0000313" key="2">
    <source>
        <dbReference type="Proteomes" id="UP001279410"/>
    </source>
</evidence>
<dbReference type="GO" id="GO:0031146">
    <property type="term" value="P:SCF-dependent proteasomal ubiquitin-dependent protein catabolic process"/>
    <property type="evidence" value="ECO:0007669"/>
    <property type="project" value="TreeGrafter"/>
</dbReference>
<reference evidence="1" key="1">
    <citation type="submission" date="2022-08" db="EMBL/GenBank/DDBJ databases">
        <title>Genome sequencing of akame (Lates japonicus).</title>
        <authorList>
            <person name="Hashiguchi Y."/>
            <person name="Takahashi H."/>
        </authorList>
    </citation>
    <scope>NUCLEOTIDE SEQUENCE</scope>
    <source>
        <strain evidence="1">Kochi</strain>
    </source>
</reference>